<dbReference type="Proteomes" id="UP001208570">
    <property type="component" value="Unassembled WGS sequence"/>
</dbReference>
<keyword evidence="1" id="KW-0597">Phosphoprotein</keyword>
<feature type="compositionally biased region" description="Basic and acidic residues" evidence="2">
    <location>
        <begin position="332"/>
        <end position="348"/>
    </location>
</feature>
<feature type="compositionally biased region" description="Low complexity" evidence="2">
    <location>
        <begin position="1067"/>
        <end position="1078"/>
    </location>
</feature>
<name>A0AAD9JY40_9ANNE</name>
<sequence length="1320" mass="147705">MFGRKSHGDVKKSANKVLDQKKDTVTRLKHLRVVLETYDVEESKNFFEQHYSYIYYIFHDHFTTVEADLKQRASKQHREELDFVLYVLEKILTLLPDLIHKRWQYHSIGRIMKKLLHPGNSIKVQREGMRLFLIWYQVLMDNATEECHATYKSLVPLLGTGEGLAVDMFTVRSPSSSKIQPVEICPILPPLTGEEPQDNIARTLLKFLLKYMVEEVKKIQWSSSDMCIFSFSFLFNKFKEYYLKNIFPDFKDITIYEPCTEAARGVTLAMCQEAVVEWFTKMLSIKKPKSDNGQSEPQDKPSVDTVDHVIPMDGNADGLPGSNTSTLSMGSSEHDSTGSEHGSEEHSTAEHEIVCHVLYSSRENIDILHEAFLFPFQEGSSEAIRRVIHIYTDWFKITEEKDRPIFMQENTATDLHSPGLPRSESSPLIQNGGNSLNLYSKSQPHLPEAVSVGNHICKVTSLGPEQNVKAGLQRVIQLFVTNTANVFLLDLVPVPGRDSEHGVELMAQVGICKKVINAYRFVIQNHFMEQQTWNQMLLVLLKITSGVLKQNRPCHKENTLGGRLAHPLLQTLIVTWIKANIHVHVSNQLWDHFFAVLSSLTGCVQLVQEWAKHMETLTRVLARHIYDLDLNDLPLDRLSEQKTKRRRGRQPHNNEDHKRTFTRGLSRNDPVDILKAQMRSRDDQNSPRSGCQSLIVSESAPIVRSPQVGVSKDDGFAHMNRPRTLSGDASPISLSQTHLIGDALPAPGAMIRSNSDSSLMVDLEKTGSSDLLSEEGGDRRSLTEHVLSHIVLNNVVKCLRMVLLFGNTIQICVVAVIYQGTEEICCSILCREVEKKELVSFLHSDPGTYYSAPEDVEDDEEQDDETFEKILSDIDLNEQTEARGGDAVVASEKNTNSHQPEHASPGSAVSGHDRMMPVAATATADRPKGICHRTSEENNQNVHASFYLADAMTDKETDDDTEVDDSMEKHSEPSQGGLTPRNVSPDLPETKGLSNSITDNGDGVSLTSNPPVDTVSMASGDSSVQYQIIDTTDSNSVSFDRSSLRSDTESLLKYQNSSRNSSVGCHISVPSSEPSIPSDGTLPDDSEGTLADNEDEEAEQHGSQRGGQRSKDSPTPDRESIHIEDMNTLPGNGVGSKQLSATVEDDNRSVVAGGTLPGWTPVSSVVIWRRMLGCLGDINTITEPQIHEQVFEYLCDLVDLMLKMRVNQSVTKDNQSSPPPPQFIPPILYFSGWIFELTVIGITLASFDRMWFCNKFVWLPYDVLKMPIDSPAYRLSSYTGVHFTIVIQSSTDNTVTGFSNKMFSDRHNLVCILKVTNMCL</sequence>
<dbReference type="GO" id="GO:0005634">
    <property type="term" value="C:nucleus"/>
    <property type="evidence" value="ECO:0007669"/>
    <property type="project" value="InterPro"/>
</dbReference>
<reference evidence="4" key="1">
    <citation type="journal article" date="2023" name="Mol. Biol. Evol.">
        <title>Third-Generation Sequencing Reveals the Adaptive Role of the Epigenome in Three Deep-Sea Polychaetes.</title>
        <authorList>
            <person name="Perez M."/>
            <person name="Aroh O."/>
            <person name="Sun Y."/>
            <person name="Lan Y."/>
            <person name="Juniper S.K."/>
            <person name="Young C.R."/>
            <person name="Angers B."/>
            <person name="Qian P.Y."/>
        </authorList>
    </citation>
    <scope>NUCLEOTIDE SEQUENCE</scope>
    <source>
        <strain evidence="4">P08H-3</strain>
    </source>
</reference>
<accession>A0AAD9JY40</accession>
<feature type="compositionally biased region" description="Polar residues" evidence="2">
    <location>
        <begin position="1054"/>
        <end position="1063"/>
    </location>
</feature>
<feature type="domain" description="Ral GTPase-activating protein subunit alpha/beta N-terminal" evidence="3">
    <location>
        <begin position="507"/>
        <end position="627"/>
    </location>
</feature>
<feature type="compositionally biased region" description="Acidic residues" evidence="2">
    <location>
        <begin position="1082"/>
        <end position="1098"/>
    </location>
</feature>
<feature type="region of interest" description="Disordered" evidence="2">
    <location>
        <begin position="1054"/>
        <end position="1138"/>
    </location>
</feature>
<proteinExistence type="predicted"/>
<feature type="compositionally biased region" description="Basic and acidic residues" evidence="2">
    <location>
        <begin position="1109"/>
        <end position="1125"/>
    </location>
</feature>
<feature type="compositionally biased region" description="Acidic residues" evidence="2">
    <location>
        <begin position="956"/>
        <end position="965"/>
    </location>
</feature>
<dbReference type="EMBL" id="JAODUP010000118">
    <property type="protein sequence ID" value="KAK2161341.1"/>
    <property type="molecule type" value="Genomic_DNA"/>
</dbReference>
<dbReference type="Pfam" id="PF20412">
    <property type="entry name" value="RALGAPB_N"/>
    <property type="match status" value="1"/>
</dbReference>
<feature type="region of interest" description="Disordered" evidence="2">
    <location>
        <begin position="287"/>
        <end position="348"/>
    </location>
</feature>
<evidence type="ECO:0000256" key="1">
    <source>
        <dbReference type="ARBA" id="ARBA00022553"/>
    </source>
</evidence>
<gene>
    <name evidence="4" type="ORF">LSH36_118g02001</name>
</gene>
<protein>
    <recommendedName>
        <fullName evidence="3">Ral GTPase-activating protein subunit alpha/beta N-terminal domain-containing protein</fullName>
    </recommendedName>
</protein>
<dbReference type="PANTHER" id="PTHR10063:SF11">
    <property type="entry name" value="RHO GTPASE-ACTIVATING PROTEIN CG5521-RELATED"/>
    <property type="match status" value="1"/>
</dbReference>
<feature type="region of interest" description="Disordered" evidence="2">
    <location>
        <begin position="881"/>
        <end position="912"/>
    </location>
</feature>
<dbReference type="InterPro" id="IPR027107">
    <property type="entry name" value="Tuberin/Ral-act_asu"/>
</dbReference>
<keyword evidence="5" id="KW-1185">Reference proteome</keyword>
<dbReference type="GO" id="GO:0005737">
    <property type="term" value="C:cytoplasm"/>
    <property type="evidence" value="ECO:0007669"/>
    <property type="project" value="TreeGrafter"/>
</dbReference>
<feature type="region of interest" description="Disordered" evidence="2">
    <location>
        <begin position="950"/>
        <end position="1019"/>
    </location>
</feature>
<feature type="compositionally biased region" description="Polar residues" evidence="2">
    <location>
        <begin position="992"/>
        <end position="1019"/>
    </location>
</feature>
<organism evidence="4 5">
    <name type="scientific">Paralvinella palmiformis</name>
    <dbReference type="NCBI Taxonomy" id="53620"/>
    <lineage>
        <taxon>Eukaryota</taxon>
        <taxon>Metazoa</taxon>
        <taxon>Spiralia</taxon>
        <taxon>Lophotrochozoa</taxon>
        <taxon>Annelida</taxon>
        <taxon>Polychaeta</taxon>
        <taxon>Sedentaria</taxon>
        <taxon>Canalipalpata</taxon>
        <taxon>Terebellida</taxon>
        <taxon>Terebelliformia</taxon>
        <taxon>Alvinellidae</taxon>
        <taxon>Paralvinella</taxon>
    </lineage>
</organism>
<dbReference type="GO" id="GO:0005096">
    <property type="term" value="F:GTPase activator activity"/>
    <property type="evidence" value="ECO:0007669"/>
    <property type="project" value="InterPro"/>
</dbReference>
<feature type="region of interest" description="Disordered" evidence="2">
    <location>
        <begin position="639"/>
        <end position="664"/>
    </location>
</feature>
<evidence type="ECO:0000259" key="3">
    <source>
        <dbReference type="Pfam" id="PF20412"/>
    </source>
</evidence>
<feature type="compositionally biased region" description="Basic and acidic residues" evidence="2">
    <location>
        <begin position="297"/>
        <end position="307"/>
    </location>
</feature>
<evidence type="ECO:0000313" key="5">
    <source>
        <dbReference type="Proteomes" id="UP001208570"/>
    </source>
</evidence>
<evidence type="ECO:0000256" key="2">
    <source>
        <dbReference type="SAM" id="MobiDB-lite"/>
    </source>
</evidence>
<evidence type="ECO:0000313" key="4">
    <source>
        <dbReference type="EMBL" id="KAK2161341.1"/>
    </source>
</evidence>
<comment type="caution">
    <text evidence="4">The sequence shown here is derived from an EMBL/GenBank/DDBJ whole genome shotgun (WGS) entry which is preliminary data.</text>
</comment>
<dbReference type="PANTHER" id="PTHR10063">
    <property type="entry name" value="TUBERIN"/>
    <property type="match status" value="1"/>
</dbReference>
<dbReference type="InterPro" id="IPR046859">
    <property type="entry name" value="RGPA/RALGAPB_N"/>
</dbReference>